<dbReference type="Proteomes" id="UP000006054">
    <property type="component" value="Chromosome"/>
</dbReference>
<dbReference type="HOGENOM" id="CLU_1486972_0_0_10"/>
<dbReference type="AlphaFoldDB" id="I4AG44"/>
<gene>
    <name evidence="1" type="ordered locus">Fleli_0453</name>
</gene>
<evidence type="ECO:0000313" key="2">
    <source>
        <dbReference type="Proteomes" id="UP000006054"/>
    </source>
</evidence>
<evidence type="ECO:0000313" key="1">
    <source>
        <dbReference type="EMBL" id="AFM02929.1"/>
    </source>
</evidence>
<organism evidence="1 2">
    <name type="scientific">Bernardetia litoralis (strain ATCC 23117 / DSM 6794 / NBRC 15988 / NCIMB 1366 / Fx l1 / Sio-4)</name>
    <name type="common">Flexibacter litoralis</name>
    <dbReference type="NCBI Taxonomy" id="880071"/>
    <lineage>
        <taxon>Bacteria</taxon>
        <taxon>Pseudomonadati</taxon>
        <taxon>Bacteroidota</taxon>
        <taxon>Cytophagia</taxon>
        <taxon>Cytophagales</taxon>
        <taxon>Bernardetiaceae</taxon>
        <taxon>Bernardetia</taxon>
    </lineage>
</organism>
<dbReference type="EMBL" id="CP003345">
    <property type="protein sequence ID" value="AFM02929.1"/>
    <property type="molecule type" value="Genomic_DNA"/>
</dbReference>
<sequence length="181" mass="21426" precursor="true">MLRFFSFILVIVCLLSCDSSNKTNEEYEILSLVYKEFIENKEWGGEMPPPPQKYPKSWLNDSIPMTSQVVAELQNKQEIRNQEWLKKIKSRKRTVLVDVQYSGCYQNPNSKQINYDYLDLDKIKHTNKYKLKKYIEFQKIDTLNVLGISFSDIEFDETRDKASLELSITQGRNWGLGWLFF</sequence>
<dbReference type="RefSeq" id="WP_014796389.1">
    <property type="nucleotide sequence ID" value="NC_018018.1"/>
</dbReference>
<proteinExistence type="predicted"/>
<dbReference type="OrthoDB" id="1048413at2"/>
<name>I4AG44_BERLS</name>
<accession>I4AG44</accession>
<reference evidence="2" key="1">
    <citation type="submission" date="2012-06" db="EMBL/GenBank/DDBJ databases">
        <title>The complete genome of Flexibacter litoralis DSM 6794.</title>
        <authorList>
            <person name="Lucas S."/>
            <person name="Copeland A."/>
            <person name="Lapidus A."/>
            <person name="Glavina del Rio T."/>
            <person name="Dalin E."/>
            <person name="Tice H."/>
            <person name="Bruce D."/>
            <person name="Goodwin L."/>
            <person name="Pitluck S."/>
            <person name="Peters L."/>
            <person name="Ovchinnikova G."/>
            <person name="Lu M."/>
            <person name="Kyrpides N."/>
            <person name="Mavromatis K."/>
            <person name="Ivanova N."/>
            <person name="Brettin T."/>
            <person name="Detter J.C."/>
            <person name="Han C."/>
            <person name="Larimer F."/>
            <person name="Land M."/>
            <person name="Hauser L."/>
            <person name="Markowitz V."/>
            <person name="Cheng J.-F."/>
            <person name="Hugenholtz P."/>
            <person name="Woyke T."/>
            <person name="Wu D."/>
            <person name="Spring S."/>
            <person name="Lang E."/>
            <person name="Kopitz M."/>
            <person name="Brambilla E."/>
            <person name="Klenk H.-P."/>
            <person name="Eisen J.A."/>
        </authorList>
    </citation>
    <scope>NUCLEOTIDE SEQUENCE [LARGE SCALE GENOMIC DNA]</scope>
    <source>
        <strain evidence="2">ATCC 23117 / DSM 6794 / NBRC 15988 / NCIMB 1366 / Sio-4</strain>
    </source>
</reference>
<keyword evidence="2" id="KW-1185">Reference proteome</keyword>
<dbReference type="KEGG" id="fli:Fleli_0453"/>
<protein>
    <submittedName>
        <fullName evidence="1">Uncharacterized protein</fullName>
    </submittedName>
</protein>